<dbReference type="PANTHER" id="PTHR30290:SF83">
    <property type="entry name" value="ABC TRANSPORTER SUBSTRATE-BINDING PROTEIN"/>
    <property type="match status" value="1"/>
</dbReference>
<gene>
    <name evidence="2" type="ORF">S03H2_54593</name>
</gene>
<evidence type="ECO:0000259" key="1">
    <source>
        <dbReference type="Pfam" id="PF00496"/>
    </source>
</evidence>
<dbReference type="InterPro" id="IPR039424">
    <property type="entry name" value="SBP_5"/>
</dbReference>
<dbReference type="AlphaFoldDB" id="X1IF51"/>
<dbReference type="Gene3D" id="3.40.190.10">
    <property type="entry name" value="Periplasmic binding protein-like II"/>
    <property type="match status" value="1"/>
</dbReference>
<dbReference type="InterPro" id="IPR000914">
    <property type="entry name" value="SBP_5_dom"/>
</dbReference>
<feature type="domain" description="Solute-binding protein family 5" evidence="1">
    <location>
        <begin position="93"/>
        <end position="198"/>
    </location>
</feature>
<reference evidence="2" key="1">
    <citation type="journal article" date="2014" name="Front. Microbiol.">
        <title>High frequency of phylogenetically diverse reductive dehalogenase-homologous genes in deep subseafloor sedimentary metagenomes.</title>
        <authorList>
            <person name="Kawai M."/>
            <person name="Futagami T."/>
            <person name="Toyoda A."/>
            <person name="Takaki Y."/>
            <person name="Nishi S."/>
            <person name="Hori S."/>
            <person name="Arai W."/>
            <person name="Tsubouchi T."/>
            <person name="Morono Y."/>
            <person name="Uchiyama I."/>
            <person name="Ito T."/>
            <person name="Fujiyama A."/>
            <person name="Inagaki F."/>
            <person name="Takami H."/>
        </authorList>
    </citation>
    <scope>NUCLEOTIDE SEQUENCE</scope>
    <source>
        <strain evidence="2">Expedition CK06-06</strain>
    </source>
</reference>
<dbReference type="PANTHER" id="PTHR30290">
    <property type="entry name" value="PERIPLASMIC BINDING COMPONENT OF ABC TRANSPORTER"/>
    <property type="match status" value="1"/>
</dbReference>
<evidence type="ECO:0000313" key="2">
    <source>
        <dbReference type="EMBL" id="GAH67905.1"/>
    </source>
</evidence>
<dbReference type="SUPFAM" id="SSF53850">
    <property type="entry name" value="Periplasmic binding protein-like II"/>
    <property type="match status" value="1"/>
</dbReference>
<name>X1IF51_9ZZZZ</name>
<protein>
    <recommendedName>
        <fullName evidence="1">Solute-binding protein family 5 domain-containing protein</fullName>
    </recommendedName>
</protein>
<dbReference type="GO" id="GO:0015833">
    <property type="term" value="P:peptide transport"/>
    <property type="evidence" value="ECO:0007669"/>
    <property type="project" value="TreeGrafter"/>
</dbReference>
<accession>X1IF51</accession>
<sequence length="243" mass="26258">MIKKWKKKNIAITVLIVALLGSGIANIMLVFLGDAELPPSRSTAYIRATSAGPATLEIVDSWDSASNDVLEQVVETLFGWDLTDLDLPRINILAEDFFWETTTILHIKLREDVLFHDGTDFDADAAKWNLDRLQYLINATGTNTGTVAHTQSLWMFPDGVTPIMASIVSDGLYNITITLSGAYAPFLSTLTYINAGMISPTAIHWASVVNPIPNPIDCMVALAVAISPLSGTATAGTEALYDA</sequence>
<dbReference type="Pfam" id="PF00496">
    <property type="entry name" value="SBP_bac_5"/>
    <property type="match status" value="1"/>
</dbReference>
<dbReference type="EMBL" id="BARU01034810">
    <property type="protein sequence ID" value="GAH67905.1"/>
    <property type="molecule type" value="Genomic_DNA"/>
</dbReference>
<dbReference type="GO" id="GO:1904680">
    <property type="term" value="F:peptide transmembrane transporter activity"/>
    <property type="evidence" value="ECO:0007669"/>
    <property type="project" value="TreeGrafter"/>
</dbReference>
<comment type="caution">
    <text evidence="2">The sequence shown here is derived from an EMBL/GenBank/DDBJ whole genome shotgun (WGS) entry which is preliminary data.</text>
</comment>
<proteinExistence type="predicted"/>
<organism evidence="2">
    <name type="scientific">marine sediment metagenome</name>
    <dbReference type="NCBI Taxonomy" id="412755"/>
    <lineage>
        <taxon>unclassified sequences</taxon>
        <taxon>metagenomes</taxon>
        <taxon>ecological metagenomes</taxon>
    </lineage>
</organism>
<feature type="non-terminal residue" evidence="2">
    <location>
        <position position="243"/>
    </location>
</feature>